<evidence type="ECO:0000313" key="2">
    <source>
        <dbReference type="Proteomes" id="UP001370490"/>
    </source>
</evidence>
<proteinExistence type="predicted"/>
<name>A0AAN8ZHP8_9MAGN</name>
<sequence length="74" mass="8120">MSDSTANCMDILLTIILPNIGVFFKFGCKCSRDGSWSCHMGLSFAKLTSSEDSGRVDALFVPPIMMHPFLTCIL</sequence>
<dbReference type="AlphaFoldDB" id="A0AAN8ZHP8"/>
<evidence type="ECO:0000313" key="1">
    <source>
        <dbReference type="EMBL" id="KAK6934725.1"/>
    </source>
</evidence>
<organism evidence="1 2">
    <name type="scientific">Dillenia turbinata</name>
    <dbReference type="NCBI Taxonomy" id="194707"/>
    <lineage>
        <taxon>Eukaryota</taxon>
        <taxon>Viridiplantae</taxon>
        <taxon>Streptophyta</taxon>
        <taxon>Embryophyta</taxon>
        <taxon>Tracheophyta</taxon>
        <taxon>Spermatophyta</taxon>
        <taxon>Magnoliopsida</taxon>
        <taxon>eudicotyledons</taxon>
        <taxon>Gunneridae</taxon>
        <taxon>Pentapetalae</taxon>
        <taxon>Dilleniales</taxon>
        <taxon>Dilleniaceae</taxon>
        <taxon>Dillenia</taxon>
    </lineage>
</organism>
<comment type="caution">
    <text evidence="1">The sequence shown here is derived from an EMBL/GenBank/DDBJ whole genome shotgun (WGS) entry which is preliminary data.</text>
</comment>
<reference evidence="1 2" key="1">
    <citation type="submission" date="2023-12" db="EMBL/GenBank/DDBJ databases">
        <title>A high-quality genome assembly for Dillenia turbinata (Dilleniales).</title>
        <authorList>
            <person name="Chanderbali A."/>
        </authorList>
    </citation>
    <scope>NUCLEOTIDE SEQUENCE [LARGE SCALE GENOMIC DNA]</scope>
    <source>
        <strain evidence="1">LSX21</strain>
        <tissue evidence="1">Leaf</tissue>
    </source>
</reference>
<accession>A0AAN8ZHP8</accession>
<dbReference type="Proteomes" id="UP001370490">
    <property type="component" value="Unassembled WGS sequence"/>
</dbReference>
<dbReference type="EMBL" id="JBAMMX010000008">
    <property type="protein sequence ID" value="KAK6934725.1"/>
    <property type="molecule type" value="Genomic_DNA"/>
</dbReference>
<protein>
    <submittedName>
        <fullName evidence="1">Uncharacterized protein</fullName>
    </submittedName>
</protein>
<keyword evidence="2" id="KW-1185">Reference proteome</keyword>
<feature type="non-terminal residue" evidence="1">
    <location>
        <position position="74"/>
    </location>
</feature>
<gene>
    <name evidence="1" type="ORF">RJ641_034880</name>
</gene>